<dbReference type="EC" id="3.4.-.-" evidence="3"/>
<dbReference type="EMBL" id="VBTY01000008">
    <property type="protein sequence ID" value="MDG3493265.1"/>
    <property type="molecule type" value="Genomic_DNA"/>
</dbReference>
<keyword evidence="4" id="KW-1185">Reference proteome</keyword>
<keyword evidence="1" id="KW-0812">Transmembrane</keyword>
<reference evidence="3" key="1">
    <citation type="submission" date="2019-05" db="EMBL/GenBank/DDBJ databases">
        <title>Whole genome sequencing of Pseudanabaena catenata USMAC16.</title>
        <authorList>
            <person name="Khan Z."/>
            <person name="Omar W.M."/>
            <person name="Convey P."/>
            <person name="Merican F."/>
            <person name="Najimudin N."/>
        </authorList>
    </citation>
    <scope>NUCLEOTIDE SEQUENCE</scope>
    <source>
        <strain evidence="3">USMAC16</strain>
    </source>
</reference>
<dbReference type="PANTHER" id="PTHR43592:SF15">
    <property type="entry name" value="CAAX AMINO TERMINAL PROTEASE FAMILY PROTEIN"/>
    <property type="match status" value="1"/>
</dbReference>
<keyword evidence="3" id="KW-0645">Protease</keyword>
<accession>A0A9X4M7S5</accession>
<comment type="caution">
    <text evidence="3">The sequence shown here is derived from an EMBL/GenBank/DDBJ whole genome shotgun (WGS) entry which is preliminary data.</text>
</comment>
<keyword evidence="1" id="KW-0472">Membrane</keyword>
<keyword evidence="1" id="KW-1133">Transmembrane helix</keyword>
<organism evidence="3 4">
    <name type="scientific">Pseudanabaena catenata USMAC16</name>
    <dbReference type="NCBI Taxonomy" id="1855837"/>
    <lineage>
        <taxon>Bacteria</taxon>
        <taxon>Bacillati</taxon>
        <taxon>Cyanobacteriota</taxon>
        <taxon>Cyanophyceae</taxon>
        <taxon>Pseudanabaenales</taxon>
        <taxon>Pseudanabaenaceae</taxon>
        <taxon>Pseudanabaena</taxon>
    </lineage>
</organism>
<name>A0A9X4M7S5_9CYAN</name>
<dbReference type="GO" id="GO:0080120">
    <property type="term" value="P:CAAX-box protein maturation"/>
    <property type="evidence" value="ECO:0007669"/>
    <property type="project" value="UniProtKB-ARBA"/>
</dbReference>
<sequence>MYLIWGESVGVGLTILLYCGFLGLIWGWGRKIAKYLHPYRYYGLLFTKENGRDFLLGLGLGCVTLIIFFSLQVSLGWLVSQSVDWRHPLPARLLPAIGLYFVDWQGAIAPGLLTSVGVGFAEEMLFRGWILSELERDYSPKAALIGCSFVFAILHFIKPLSVILATWSQFLGLVMLSIALVLARRRCNGRLGISIGLHAGLVWCYYIVNTTHWLAPTGIVPEWVTGINGNPIAGIMGIAFLSAISLGFARFPQKISL</sequence>
<feature type="transmembrane region" description="Helical" evidence="1">
    <location>
        <begin position="190"/>
        <end position="208"/>
    </location>
</feature>
<protein>
    <submittedName>
        <fullName evidence="3">CPBP family intramembrane metalloprotease</fullName>
        <ecNumber evidence="3">3.4.-.-</ecNumber>
    </submittedName>
</protein>
<feature type="transmembrane region" description="Helical" evidence="1">
    <location>
        <begin position="12"/>
        <end position="33"/>
    </location>
</feature>
<evidence type="ECO:0000259" key="2">
    <source>
        <dbReference type="Pfam" id="PF02517"/>
    </source>
</evidence>
<keyword evidence="3" id="KW-0482">Metalloprotease</keyword>
<dbReference type="Pfam" id="PF02517">
    <property type="entry name" value="Rce1-like"/>
    <property type="match status" value="1"/>
</dbReference>
<keyword evidence="3" id="KW-0378">Hydrolase</keyword>
<dbReference type="Proteomes" id="UP001152872">
    <property type="component" value="Unassembled WGS sequence"/>
</dbReference>
<dbReference type="InterPro" id="IPR003675">
    <property type="entry name" value="Rce1/LyrA-like_dom"/>
</dbReference>
<feature type="transmembrane region" description="Helical" evidence="1">
    <location>
        <begin position="232"/>
        <end position="251"/>
    </location>
</feature>
<evidence type="ECO:0000256" key="1">
    <source>
        <dbReference type="SAM" id="Phobius"/>
    </source>
</evidence>
<proteinExistence type="predicted"/>
<feature type="transmembrane region" description="Helical" evidence="1">
    <location>
        <begin position="99"/>
        <end position="121"/>
    </location>
</feature>
<dbReference type="RefSeq" id="WP_009625304.1">
    <property type="nucleotide sequence ID" value="NZ_VBTY01000008.1"/>
</dbReference>
<dbReference type="PANTHER" id="PTHR43592">
    <property type="entry name" value="CAAX AMINO TERMINAL PROTEASE"/>
    <property type="match status" value="1"/>
</dbReference>
<feature type="transmembrane region" description="Helical" evidence="1">
    <location>
        <begin position="163"/>
        <end position="183"/>
    </location>
</feature>
<feature type="domain" description="CAAX prenyl protease 2/Lysostaphin resistance protein A-like" evidence="2">
    <location>
        <begin position="107"/>
        <end position="201"/>
    </location>
</feature>
<feature type="transmembrane region" description="Helical" evidence="1">
    <location>
        <begin position="142"/>
        <end position="157"/>
    </location>
</feature>
<dbReference type="GO" id="GO:0008237">
    <property type="term" value="F:metallopeptidase activity"/>
    <property type="evidence" value="ECO:0007669"/>
    <property type="project" value="UniProtKB-KW"/>
</dbReference>
<gene>
    <name evidence="3" type="ORF">FEV09_01720</name>
</gene>
<evidence type="ECO:0000313" key="4">
    <source>
        <dbReference type="Proteomes" id="UP001152872"/>
    </source>
</evidence>
<evidence type="ECO:0000313" key="3">
    <source>
        <dbReference type="EMBL" id="MDG3493265.1"/>
    </source>
</evidence>
<feature type="transmembrane region" description="Helical" evidence="1">
    <location>
        <begin position="54"/>
        <end position="79"/>
    </location>
</feature>
<dbReference type="AlphaFoldDB" id="A0A9X4M7S5"/>
<dbReference type="GO" id="GO:0004175">
    <property type="term" value="F:endopeptidase activity"/>
    <property type="evidence" value="ECO:0007669"/>
    <property type="project" value="UniProtKB-ARBA"/>
</dbReference>